<name>A0A0P4WB10_SCYOL</name>
<dbReference type="PANTHER" id="PTHR12147">
    <property type="entry name" value="METALLOPEPTIDASE M28 FAMILY MEMBER"/>
    <property type="match status" value="1"/>
</dbReference>
<dbReference type="Gene3D" id="3.40.630.10">
    <property type="entry name" value="Zn peptidases"/>
    <property type="match status" value="1"/>
</dbReference>
<dbReference type="GO" id="GO:0006508">
    <property type="term" value="P:proteolysis"/>
    <property type="evidence" value="ECO:0007669"/>
    <property type="project" value="InterPro"/>
</dbReference>
<proteinExistence type="inferred from homology"/>
<sequence>MLLNGQTTTIVGENVVGVAEGSGKGPLLLVGADYDTSLRHNPLEDNGAGVAAMLEVARNYMKETQPEGHFTRNRTVIFVAFDLNTKEYRSDSKGDRPGFYYFVHQWLWPHLNQSLLNFGGAIILDSITRFSMNPNTQHLPDGFSQTFPEAYKKIIEDESKGNFLALITRGTSQSKHLAQTFMDNYTKHRKAGLVRVQKMVLETAAPITSEVLDMINHQAHYPFWTFHPSDQPTALPALLLTDTDMYRQSFEQCPQPCTSEAFLTRHRQQAISLTCEGLINTLFELQAERRPGTSEGSNGASFVSVTATWIMIVMAALLY</sequence>
<dbReference type="AlphaFoldDB" id="A0A0P4WB10"/>
<feature type="domain" description="Peptidase M28" evidence="3">
    <location>
        <begin position="14"/>
        <end position="82"/>
    </location>
</feature>
<evidence type="ECO:0000256" key="1">
    <source>
        <dbReference type="ARBA" id="ARBA00001947"/>
    </source>
</evidence>
<protein>
    <recommendedName>
        <fullName evidence="3">Peptidase M28 domain-containing protein</fullName>
    </recommendedName>
</protein>
<evidence type="ECO:0000259" key="3">
    <source>
        <dbReference type="Pfam" id="PF04389"/>
    </source>
</evidence>
<accession>A0A0P4WB10</accession>
<comment type="cofactor">
    <cofactor evidence="1">
        <name>Zn(2+)</name>
        <dbReference type="ChEBI" id="CHEBI:29105"/>
    </cofactor>
</comment>
<organism evidence="4">
    <name type="scientific">Scylla olivacea</name>
    <name type="common">Orange mud crab</name>
    <name type="synonym">Cancer olivacea</name>
    <dbReference type="NCBI Taxonomy" id="85551"/>
    <lineage>
        <taxon>Eukaryota</taxon>
        <taxon>Metazoa</taxon>
        <taxon>Ecdysozoa</taxon>
        <taxon>Arthropoda</taxon>
        <taxon>Crustacea</taxon>
        <taxon>Multicrustacea</taxon>
        <taxon>Malacostraca</taxon>
        <taxon>Eumalacostraca</taxon>
        <taxon>Eucarida</taxon>
        <taxon>Decapoda</taxon>
        <taxon>Pleocyemata</taxon>
        <taxon>Brachyura</taxon>
        <taxon>Eubrachyura</taxon>
        <taxon>Portunoidea</taxon>
        <taxon>Portunidae</taxon>
        <taxon>Portuninae</taxon>
        <taxon>Scylla</taxon>
    </lineage>
</organism>
<dbReference type="SUPFAM" id="SSF53187">
    <property type="entry name" value="Zn-dependent exopeptidases"/>
    <property type="match status" value="1"/>
</dbReference>
<dbReference type="GO" id="GO:0008235">
    <property type="term" value="F:metalloexopeptidase activity"/>
    <property type="evidence" value="ECO:0007669"/>
    <property type="project" value="InterPro"/>
</dbReference>
<dbReference type="EMBL" id="GDRN01077498">
    <property type="protein sequence ID" value="JAI62729.1"/>
    <property type="molecule type" value="Transcribed_RNA"/>
</dbReference>
<dbReference type="PANTHER" id="PTHR12147:SF26">
    <property type="entry name" value="PEPTIDASE M28 DOMAIN-CONTAINING PROTEIN"/>
    <property type="match status" value="1"/>
</dbReference>
<reference evidence="4" key="1">
    <citation type="submission" date="2015-09" db="EMBL/GenBank/DDBJ databases">
        <title>Scylla olivacea transcriptome.</title>
        <authorList>
            <person name="Ikhwanuddin M."/>
        </authorList>
    </citation>
    <scope>NUCLEOTIDE SEQUENCE</scope>
</reference>
<comment type="similarity">
    <text evidence="2">Belongs to the peptidase M28 family. M28B subfamily.</text>
</comment>
<evidence type="ECO:0000256" key="2">
    <source>
        <dbReference type="ARBA" id="ARBA00005634"/>
    </source>
</evidence>
<evidence type="ECO:0000313" key="4">
    <source>
        <dbReference type="EMBL" id="JAI62729.1"/>
    </source>
</evidence>
<dbReference type="Pfam" id="PF04389">
    <property type="entry name" value="Peptidase_M28"/>
    <property type="match status" value="1"/>
</dbReference>
<dbReference type="InterPro" id="IPR045175">
    <property type="entry name" value="M28_fam"/>
</dbReference>
<dbReference type="InterPro" id="IPR007484">
    <property type="entry name" value="Peptidase_M28"/>
</dbReference>